<feature type="domain" description="LRAT" evidence="1">
    <location>
        <begin position="28"/>
        <end position="113"/>
    </location>
</feature>
<evidence type="ECO:0000259" key="1">
    <source>
        <dbReference type="Pfam" id="PF04970"/>
    </source>
</evidence>
<reference evidence="2" key="1">
    <citation type="submission" date="2022-11" db="EMBL/GenBank/DDBJ databases">
        <title>Chromosome-level genome of Pogonophryne albipinna.</title>
        <authorList>
            <person name="Jo E."/>
        </authorList>
    </citation>
    <scope>NUCLEOTIDE SEQUENCE</scope>
    <source>
        <strain evidence="2">SGF0006</strain>
        <tissue evidence="2">Muscle</tissue>
    </source>
</reference>
<accession>A0AAD6BIG7</accession>
<organism evidence="2 3">
    <name type="scientific">Pogonophryne albipinna</name>
    <dbReference type="NCBI Taxonomy" id="1090488"/>
    <lineage>
        <taxon>Eukaryota</taxon>
        <taxon>Metazoa</taxon>
        <taxon>Chordata</taxon>
        <taxon>Craniata</taxon>
        <taxon>Vertebrata</taxon>
        <taxon>Euteleostomi</taxon>
        <taxon>Actinopterygii</taxon>
        <taxon>Neopterygii</taxon>
        <taxon>Teleostei</taxon>
        <taxon>Neoteleostei</taxon>
        <taxon>Acanthomorphata</taxon>
        <taxon>Eupercaria</taxon>
        <taxon>Perciformes</taxon>
        <taxon>Notothenioidei</taxon>
        <taxon>Pogonophryne</taxon>
    </lineage>
</organism>
<gene>
    <name evidence="2" type="ORF">JOQ06_013118</name>
</gene>
<proteinExistence type="predicted"/>
<evidence type="ECO:0000313" key="2">
    <source>
        <dbReference type="EMBL" id="KAJ4944575.1"/>
    </source>
</evidence>
<keyword evidence="3" id="KW-1185">Reference proteome</keyword>
<dbReference type="GO" id="GO:0005791">
    <property type="term" value="C:rough endoplasmic reticulum"/>
    <property type="evidence" value="ECO:0007669"/>
    <property type="project" value="TreeGrafter"/>
</dbReference>
<dbReference type="GO" id="GO:0006776">
    <property type="term" value="P:vitamin A metabolic process"/>
    <property type="evidence" value="ECO:0007669"/>
    <property type="project" value="TreeGrafter"/>
</dbReference>
<dbReference type="Gene3D" id="3.90.1720.10">
    <property type="entry name" value="endopeptidase domain like (from Nostoc punctiforme)"/>
    <property type="match status" value="1"/>
</dbReference>
<dbReference type="InterPro" id="IPR007053">
    <property type="entry name" value="LRAT_dom"/>
</dbReference>
<dbReference type="GO" id="GO:0042572">
    <property type="term" value="P:retinol metabolic process"/>
    <property type="evidence" value="ECO:0007669"/>
    <property type="project" value="InterPro"/>
</dbReference>
<comment type="caution">
    <text evidence="2">The sequence shown here is derived from an EMBL/GenBank/DDBJ whole genome shotgun (WGS) entry which is preliminary data.</text>
</comment>
<dbReference type="Pfam" id="PF04970">
    <property type="entry name" value="LRAT"/>
    <property type="match status" value="1"/>
</dbReference>
<dbReference type="AlphaFoldDB" id="A0AAD6BIG7"/>
<dbReference type="PANTHER" id="PTHR46678">
    <property type="entry name" value="LECITHIN RETINOL ACYLTRANSFERASE"/>
    <property type="match status" value="1"/>
</dbReference>
<evidence type="ECO:0000313" key="3">
    <source>
        <dbReference type="Proteomes" id="UP001219934"/>
    </source>
</evidence>
<protein>
    <recommendedName>
        <fullName evidence="1">LRAT domain-containing protein</fullName>
    </recommendedName>
</protein>
<dbReference type="InterPro" id="IPR042288">
    <property type="entry name" value="LRAT"/>
</dbReference>
<dbReference type="EMBL" id="JAPTMU010000004">
    <property type="protein sequence ID" value="KAJ4944575.1"/>
    <property type="molecule type" value="Genomic_DNA"/>
</dbReference>
<sequence>MLQLFTFLLEKFSLLFNFKLFGSSWSDGDNKVAHLIPDILPVLTLDRKLIGSVITNTRLIFGVICRCATVRVDTLEDFAYGSNILVNPMDKFMKEQALANEDVAKRAEKHIGASL</sequence>
<name>A0AAD6BIG7_9TELE</name>
<dbReference type="PANTHER" id="PTHR46678:SF1">
    <property type="entry name" value="LECITHIN RETINOL ACYLTRANSFERASE"/>
    <property type="match status" value="1"/>
</dbReference>
<dbReference type="Proteomes" id="UP001219934">
    <property type="component" value="Unassembled WGS sequence"/>
</dbReference>
<dbReference type="GO" id="GO:0047173">
    <property type="term" value="F:phosphatidylcholine-retinol O-acyltransferase activity"/>
    <property type="evidence" value="ECO:0007669"/>
    <property type="project" value="InterPro"/>
</dbReference>